<dbReference type="PANTHER" id="PTHR48073:SF2">
    <property type="entry name" value="O-SUCCINYLBENZOATE SYNTHASE"/>
    <property type="match status" value="1"/>
</dbReference>
<dbReference type="SMART" id="SM00922">
    <property type="entry name" value="MR_MLE"/>
    <property type="match status" value="1"/>
</dbReference>
<dbReference type="Proteomes" id="UP000461670">
    <property type="component" value="Unassembled WGS sequence"/>
</dbReference>
<reference evidence="4" key="1">
    <citation type="journal article" date="2020" name="MBio">
        <title>Horizontal gene transfer to a defensive symbiont with a reduced genome amongst a multipartite beetle microbiome.</title>
        <authorList>
            <person name="Waterworth S.C."/>
            <person name="Florez L.V."/>
            <person name="Rees E.R."/>
            <person name="Hertweck C."/>
            <person name="Kaltenpoth M."/>
            <person name="Kwan J.C."/>
        </authorList>
    </citation>
    <scope>NUCLEOTIDE SEQUENCE [LARGE SCALE GENOMIC DNA]</scope>
</reference>
<dbReference type="InterPro" id="IPR036849">
    <property type="entry name" value="Enolase-like_C_sf"/>
</dbReference>
<evidence type="ECO:0000256" key="1">
    <source>
        <dbReference type="ARBA" id="ARBA00022723"/>
    </source>
</evidence>
<sequence length="373" mass="39472">MRASLHAKDLHYGNGVVLHTASSGSLAQLQSLYLRLDDGVHQAVGEVRINIAYLNGYTADAVRSSTLALLSRVDWQQPPEQLLATLPDWAGASPMPVRCLIDCALHDLVARRASLPLADWLRGSGATQSTIAYASNQTLFWSPFEVFMQQAQAYVARGFRDLKVRVAAGDFAEDLRRLRALRERFGDGIKLAADANAQWSMAEAPARLAALAPFGLAYLEQPVATEQPADLLTLAAASPMPLMLDEGLRSLQDVQALCDLRRAGGAGSTRLWAHLKLVKLGGLAPALAASRQLADAGVPFMIGQMNEGGAATAAALHLAAAVTPPFAELYGADGLADDPASGLVYADGGLAVPARPGLGIDLDFSLTPTLWSS</sequence>
<dbReference type="EMBL" id="WNDQ01000001">
    <property type="protein sequence ID" value="KAF1023989.1"/>
    <property type="molecule type" value="Genomic_DNA"/>
</dbReference>
<evidence type="ECO:0000313" key="4">
    <source>
        <dbReference type="Proteomes" id="UP000461670"/>
    </source>
</evidence>
<dbReference type="Gene3D" id="3.30.390.10">
    <property type="entry name" value="Enolase-like, N-terminal domain"/>
    <property type="match status" value="1"/>
</dbReference>
<gene>
    <name evidence="3" type="ORF">GAK30_00004</name>
</gene>
<dbReference type="Pfam" id="PF13378">
    <property type="entry name" value="MR_MLE_C"/>
    <property type="match status" value="1"/>
</dbReference>
<protein>
    <submittedName>
        <fullName evidence="3">N-succinyl-L-Arg/Lys racemase</fullName>
    </submittedName>
</protein>
<proteinExistence type="predicted"/>
<dbReference type="PANTHER" id="PTHR48073">
    <property type="entry name" value="O-SUCCINYLBENZOATE SYNTHASE-RELATED"/>
    <property type="match status" value="1"/>
</dbReference>
<dbReference type="SUPFAM" id="SSF54826">
    <property type="entry name" value="Enolase N-terminal domain-like"/>
    <property type="match status" value="1"/>
</dbReference>
<dbReference type="InterPro" id="IPR029017">
    <property type="entry name" value="Enolase-like_N"/>
</dbReference>
<dbReference type="PROSITE" id="PS00909">
    <property type="entry name" value="MR_MLE_2"/>
    <property type="match status" value="1"/>
</dbReference>
<organism evidence="3 4">
    <name type="scientific">Paracidovorax wautersii</name>
    <dbReference type="NCBI Taxonomy" id="1177982"/>
    <lineage>
        <taxon>Bacteria</taxon>
        <taxon>Pseudomonadati</taxon>
        <taxon>Pseudomonadota</taxon>
        <taxon>Betaproteobacteria</taxon>
        <taxon>Burkholderiales</taxon>
        <taxon>Comamonadaceae</taxon>
        <taxon>Paracidovorax</taxon>
    </lineage>
</organism>
<accession>A0A7V8FS94</accession>
<dbReference type="SFLD" id="SFLDS00001">
    <property type="entry name" value="Enolase"/>
    <property type="match status" value="1"/>
</dbReference>
<dbReference type="GO" id="GO:0009063">
    <property type="term" value="P:amino acid catabolic process"/>
    <property type="evidence" value="ECO:0007669"/>
    <property type="project" value="InterPro"/>
</dbReference>
<name>A0A7V8FS94_9BURK</name>
<comment type="caution">
    <text evidence="3">The sequence shown here is derived from an EMBL/GenBank/DDBJ whole genome shotgun (WGS) entry which is preliminary data.</text>
</comment>
<dbReference type="InterPro" id="IPR013342">
    <property type="entry name" value="Mandelate_racemase_C"/>
</dbReference>
<evidence type="ECO:0000313" key="3">
    <source>
        <dbReference type="EMBL" id="KAF1023989.1"/>
    </source>
</evidence>
<dbReference type="SUPFAM" id="SSF51604">
    <property type="entry name" value="Enolase C-terminal domain-like"/>
    <property type="match status" value="1"/>
</dbReference>
<evidence type="ECO:0000259" key="2">
    <source>
        <dbReference type="SMART" id="SM00922"/>
    </source>
</evidence>
<dbReference type="Gene3D" id="3.20.20.120">
    <property type="entry name" value="Enolase-like C-terminal domain"/>
    <property type="match status" value="1"/>
</dbReference>
<feature type="domain" description="Mandelate racemase/muconate lactonizing enzyme C-terminal" evidence="2">
    <location>
        <begin position="144"/>
        <end position="241"/>
    </location>
</feature>
<dbReference type="GO" id="GO:0003824">
    <property type="term" value="F:catalytic activity"/>
    <property type="evidence" value="ECO:0007669"/>
    <property type="project" value="UniProtKB-ARBA"/>
</dbReference>
<dbReference type="InterPro" id="IPR029065">
    <property type="entry name" value="Enolase_C-like"/>
</dbReference>
<dbReference type="GO" id="GO:0046872">
    <property type="term" value="F:metal ion binding"/>
    <property type="evidence" value="ECO:0007669"/>
    <property type="project" value="UniProtKB-KW"/>
</dbReference>
<dbReference type="InterPro" id="IPR018110">
    <property type="entry name" value="Mandel_Rmase/mucon_lact_enz_CS"/>
</dbReference>
<keyword evidence="1" id="KW-0479">Metal-binding</keyword>
<dbReference type="AlphaFoldDB" id="A0A7V8FS94"/>